<proteinExistence type="predicted"/>
<keyword evidence="3" id="KW-1185">Reference proteome</keyword>
<feature type="transmembrane region" description="Helical" evidence="1">
    <location>
        <begin position="37"/>
        <end position="57"/>
    </location>
</feature>
<feature type="transmembrane region" description="Helical" evidence="1">
    <location>
        <begin position="110"/>
        <end position="133"/>
    </location>
</feature>
<dbReference type="EMBL" id="CP127295">
    <property type="protein sequence ID" value="WIX98489.1"/>
    <property type="molecule type" value="Genomic_DNA"/>
</dbReference>
<reference evidence="2 3" key="1">
    <citation type="submission" date="2023-06" db="EMBL/GenBank/DDBJ databases">
        <authorList>
            <person name="Oyuntsetseg B."/>
            <person name="Kim S.B."/>
        </authorList>
    </citation>
    <scope>NUCLEOTIDE SEQUENCE [LARGE SCALE GENOMIC DNA]</scope>
    <source>
        <strain evidence="2 3">4-36</strain>
    </source>
</reference>
<accession>A0A9Y2JH99</accession>
<evidence type="ECO:0000256" key="1">
    <source>
        <dbReference type="SAM" id="Phobius"/>
    </source>
</evidence>
<dbReference type="AlphaFoldDB" id="A0A9Y2JH99"/>
<dbReference type="RefSeq" id="WP_285994974.1">
    <property type="nucleotide sequence ID" value="NZ_CP127295.1"/>
</dbReference>
<protein>
    <submittedName>
        <fullName evidence="2">Uncharacterized protein</fullName>
    </submittedName>
</protein>
<sequence>MNVQEWAGETFAEATGQQRRADPVLPRGGGPAGNARLTAWTGVLLLALFLAELVTLLNLDGLISWHIVIGVLLVPPALLKTATTGWRVIGYYTRRPAYRQAGPPPMLLRLLGPLVVVGTLAVLGSGLALIALGPVSSRTVLFSVVGQDIDAVSIHQATFLAWAVVTGLHVLARLVPAMRIVTSSRDGGQRVPGRPSRAVVLLASMVVAVVAGAVLLGASGAWVSGGLHHGHHAAPSRSRSG</sequence>
<keyword evidence="1" id="KW-1133">Transmembrane helix</keyword>
<name>A0A9Y2JH99_9PSEU</name>
<feature type="transmembrane region" description="Helical" evidence="1">
    <location>
        <begin position="153"/>
        <end position="175"/>
    </location>
</feature>
<dbReference type="KEGG" id="amog:QRX60_31040"/>
<dbReference type="Proteomes" id="UP001239397">
    <property type="component" value="Chromosome"/>
</dbReference>
<evidence type="ECO:0000313" key="3">
    <source>
        <dbReference type="Proteomes" id="UP001239397"/>
    </source>
</evidence>
<keyword evidence="1" id="KW-0472">Membrane</keyword>
<feature type="transmembrane region" description="Helical" evidence="1">
    <location>
        <begin position="199"/>
        <end position="223"/>
    </location>
</feature>
<gene>
    <name evidence="2" type="ORF">QRX60_31040</name>
</gene>
<keyword evidence="1" id="KW-0812">Transmembrane</keyword>
<organism evidence="2 3">
    <name type="scientific">Amycolatopsis mongoliensis</name>
    <dbReference type="NCBI Taxonomy" id="715475"/>
    <lineage>
        <taxon>Bacteria</taxon>
        <taxon>Bacillati</taxon>
        <taxon>Actinomycetota</taxon>
        <taxon>Actinomycetes</taxon>
        <taxon>Pseudonocardiales</taxon>
        <taxon>Pseudonocardiaceae</taxon>
        <taxon>Amycolatopsis</taxon>
    </lineage>
</organism>
<feature type="transmembrane region" description="Helical" evidence="1">
    <location>
        <begin position="63"/>
        <end position="89"/>
    </location>
</feature>
<evidence type="ECO:0000313" key="2">
    <source>
        <dbReference type="EMBL" id="WIX98489.1"/>
    </source>
</evidence>